<dbReference type="SUPFAM" id="SSF49764">
    <property type="entry name" value="HSP20-like chaperones"/>
    <property type="match status" value="1"/>
</dbReference>
<dbReference type="GeneID" id="7272039"/>
<gene>
    <name evidence="1" type="ordered locus">Mpal_2058</name>
</gene>
<dbReference type="AlphaFoldDB" id="B8GDK6"/>
<proteinExistence type="predicted"/>
<dbReference type="InterPro" id="IPR008978">
    <property type="entry name" value="HSP20-like_chaperone"/>
</dbReference>
<evidence type="ECO:0000313" key="1">
    <source>
        <dbReference type="EMBL" id="ACL17357.1"/>
    </source>
</evidence>
<evidence type="ECO:0000313" key="2">
    <source>
        <dbReference type="Proteomes" id="UP000002457"/>
    </source>
</evidence>
<dbReference type="Proteomes" id="UP000002457">
    <property type="component" value="Chromosome"/>
</dbReference>
<dbReference type="HOGENOM" id="CLU_152998_0_0_2"/>
<organism evidence="1 2">
    <name type="scientific">Methanosphaerula palustris (strain ATCC BAA-1556 / DSM 19958 / E1-9c)</name>
    <dbReference type="NCBI Taxonomy" id="521011"/>
    <lineage>
        <taxon>Archaea</taxon>
        <taxon>Methanobacteriati</taxon>
        <taxon>Methanobacteriota</taxon>
        <taxon>Stenosarchaea group</taxon>
        <taxon>Methanomicrobia</taxon>
        <taxon>Methanomicrobiales</taxon>
        <taxon>Methanoregulaceae</taxon>
        <taxon>Methanosphaerula</taxon>
    </lineage>
</organism>
<dbReference type="RefSeq" id="WP_012618676.1">
    <property type="nucleotide sequence ID" value="NC_011832.1"/>
</dbReference>
<reference evidence="1 2" key="1">
    <citation type="journal article" date="2015" name="Genome Announc.">
        <title>Complete Genome Sequence of Methanosphaerula palustris E1-9CT, a Hydrogenotrophic Methanogen Isolated from a Minerotrophic Fen Peatland.</title>
        <authorList>
            <person name="Cadillo-Quiroz H."/>
            <person name="Browne P."/>
            <person name="Kyrpides N."/>
            <person name="Woyke T."/>
            <person name="Goodwin L."/>
            <person name="Detter C."/>
            <person name="Yavitt J.B."/>
            <person name="Zinder S.H."/>
        </authorList>
    </citation>
    <scope>NUCLEOTIDE SEQUENCE [LARGE SCALE GENOMIC DNA]</scope>
    <source>
        <strain evidence="2">ATCC BAA-1556 / DSM 19958 / E1-9c</strain>
    </source>
</reference>
<sequence>MPNNPNDDIYQNIARIMEQLLRSLPESEHGPIIGVTIIAGGRQQETESQGEERVPYELVESGEKVYITATIPTETRSAPYVDIQPAQVKLVMDDQVTAVDLPVPIDVQHSFYQVRHGVIDVICHKKPVDSAQTVI</sequence>
<name>B8GDK6_METPE</name>
<protein>
    <submittedName>
        <fullName evidence="1">Uncharacterized protein</fullName>
    </submittedName>
</protein>
<dbReference type="OrthoDB" id="110161at2157"/>
<dbReference type="eggNOG" id="arCOG01833">
    <property type="taxonomic scope" value="Archaea"/>
</dbReference>
<dbReference type="EMBL" id="CP001338">
    <property type="protein sequence ID" value="ACL17357.1"/>
    <property type="molecule type" value="Genomic_DNA"/>
</dbReference>
<keyword evidence="2" id="KW-1185">Reference proteome</keyword>
<dbReference type="STRING" id="521011.Mpal_2058"/>
<dbReference type="KEGG" id="mpl:Mpal_2058"/>
<accession>B8GDK6</accession>